<evidence type="ECO:0000313" key="6">
    <source>
        <dbReference type="Proteomes" id="UP000779809"/>
    </source>
</evidence>
<comment type="function">
    <text evidence="3">Required for rescue of stalled ribosomes mediated by trans-translation. Binds to transfer-messenger RNA (tmRNA), required for stable association of tmRNA with ribosomes. tmRNA and SmpB together mimic tRNA shape, replacing the anticodon stem-loop with SmpB. tmRNA is encoded by the ssrA gene; the 2 termini fold to resemble tRNA(Ala) and it encodes a 'tag peptide', a short internal open reading frame. During trans-translation Ala-aminoacylated tmRNA acts like a tRNA, entering the A-site of stalled ribosomes, displacing the stalled mRNA. The ribosome then switches to translate the ORF on the tmRNA; the nascent peptide is terminated with the 'tag peptide' encoded by the tmRNA and targeted for degradation. The ribosome is freed to recommence translation, which seems to be the essential function of trans-translation.</text>
</comment>
<proteinExistence type="inferred from homology"/>
<dbReference type="HAMAP" id="MF_00023">
    <property type="entry name" value="SmpB"/>
    <property type="match status" value="1"/>
</dbReference>
<dbReference type="PROSITE" id="PS01317">
    <property type="entry name" value="SSRP"/>
    <property type="match status" value="1"/>
</dbReference>
<keyword evidence="1 3" id="KW-0963">Cytoplasm</keyword>
<evidence type="ECO:0000256" key="4">
    <source>
        <dbReference type="SAM" id="MobiDB-lite"/>
    </source>
</evidence>
<feature type="compositionally biased region" description="Polar residues" evidence="4">
    <location>
        <begin position="1"/>
        <end position="12"/>
    </location>
</feature>
<dbReference type="Proteomes" id="UP000779809">
    <property type="component" value="Unassembled WGS sequence"/>
</dbReference>
<dbReference type="Pfam" id="PF01668">
    <property type="entry name" value="SmpB"/>
    <property type="match status" value="1"/>
</dbReference>
<dbReference type="InterPro" id="IPR000037">
    <property type="entry name" value="SsrA-bd_prot"/>
</dbReference>
<dbReference type="GO" id="GO:0005829">
    <property type="term" value="C:cytosol"/>
    <property type="evidence" value="ECO:0007669"/>
    <property type="project" value="TreeGrafter"/>
</dbReference>
<dbReference type="AlphaFoldDB" id="A0A932A5X2"/>
<comment type="subcellular location">
    <subcellularLocation>
        <location evidence="3">Cytoplasm</location>
    </subcellularLocation>
    <text evidence="3">The tmRNA-SmpB complex associates with stalled 70S ribosomes.</text>
</comment>
<dbReference type="GO" id="GO:0070930">
    <property type="term" value="P:trans-translation-dependent protein tagging"/>
    <property type="evidence" value="ECO:0007669"/>
    <property type="project" value="TreeGrafter"/>
</dbReference>
<comment type="similarity">
    <text evidence="3">Belongs to the SmpB family.</text>
</comment>
<dbReference type="GO" id="GO:0003723">
    <property type="term" value="F:RNA binding"/>
    <property type="evidence" value="ECO:0007669"/>
    <property type="project" value="UniProtKB-UniRule"/>
</dbReference>
<evidence type="ECO:0000256" key="3">
    <source>
        <dbReference type="HAMAP-Rule" id="MF_00023"/>
    </source>
</evidence>
<dbReference type="NCBIfam" id="NF003843">
    <property type="entry name" value="PRK05422.1"/>
    <property type="match status" value="1"/>
</dbReference>
<dbReference type="SUPFAM" id="SSF74982">
    <property type="entry name" value="Small protein B (SmpB)"/>
    <property type="match status" value="1"/>
</dbReference>
<accession>A0A932A5X2</accession>
<evidence type="ECO:0000256" key="1">
    <source>
        <dbReference type="ARBA" id="ARBA00022490"/>
    </source>
</evidence>
<feature type="region of interest" description="Disordered" evidence="4">
    <location>
        <begin position="153"/>
        <end position="175"/>
    </location>
</feature>
<dbReference type="NCBIfam" id="TIGR00086">
    <property type="entry name" value="smpB"/>
    <property type="match status" value="1"/>
</dbReference>
<dbReference type="Gene3D" id="2.40.280.10">
    <property type="match status" value="1"/>
</dbReference>
<protein>
    <recommendedName>
        <fullName evidence="3">SsrA-binding protein</fullName>
    </recommendedName>
    <alternativeName>
        <fullName evidence="3">Small protein B</fullName>
    </alternativeName>
</protein>
<dbReference type="InterPro" id="IPR023620">
    <property type="entry name" value="SmpB"/>
</dbReference>
<feature type="region of interest" description="Disordered" evidence="4">
    <location>
        <begin position="1"/>
        <end position="28"/>
    </location>
</feature>
<reference evidence="5" key="1">
    <citation type="submission" date="2020-07" db="EMBL/GenBank/DDBJ databases">
        <title>Huge and variable diversity of episymbiotic CPR bacteria and DPANN archaea in groundwater ecosystems.</title>
        <authorList>
            <person name="He C.Y."/>
            <person name="Keren R."/>
            <person name="Whittaker M."/>
            <person name="Farag I.F."/>
            <person name="Doudna J."/>
            <person name="Cate J.H.D."/>
            <person name="Banfield J.F."/>
        </authorList>
    </citation>
    <scope>NUCLEOTIDE SEQUENCE</scope>
    <source>
        <strain evidence="5">NC_groundwater_580_Pr5_B-0.1um_64_19</strain>
    </source>
</reference>
<dbReference type="PANTHER" id="PTHR30308">
    <property type="entry name" value="TMRNA-BINDING COMPONENT OF TRANS-TRANSLATION TAGGING COMPLEX"/>
    <property type="match status" value="1"/>
</dbReference>
<sequence length="175" mass="19867">MARQSAHQTKSNPPKDPKRDPVAAGERDASVNRAASHHYFLLERYECGVVLTGSEVKSIRGGRANIKDAYGLIKDAELWLLNAHIGAYENAGYAGHTPLRTRKLLIHKQELRKLIGQTQQKGLTLIPTRLYFRRGKVKCEIALAKGKQLWDKRETERRKTADKEAREAIVRSRRS</sequence>
<keyword evidence="2 3" id="KW-0694">RNA-binding</keyword>
<gene>
    <name evidence="3 5" type="primary">smpB</name>
    <name evidence="5" type="ORF">HYX28_00660</name>
</gene>
<feature type="compositionally biased region" description="Basic and acidic residues" evidence="4">
    <location>
        <begin position="13"/>
        <end position="28"/>
    </location>
</feature>
<comment type="caution">
    <text evidence="5">The sequence shown here is derived from an EMBL/GenBank/DDBJ whole genome shotgun (WGS) entry which is preliminary data.</text>
</comment>
<evidence type="ECO:0000313" key="5">
    <source>
        <dbReference type="EMBL" id="MBI2677271.1"/>
    </source>
</evidence>
<dbReference type="InterPro" id="IPR020081">
    <property type="entry name" value="SsrA-bd_prot_CS"/>
</dbReference>
<dbReference type="GO" id="GO:0070929">
    <property type="term" value="P:trans-translation"/>
    <property type="evidence" value="ECO:0007669"/>
    <property type="project" value="UniProtKB-UniRule"/>
</dbReference>
<organism evidence="5 6">
    <name type="scientific">Candidatus Korobacter versatilis</name>
    <dbReference type="NCBI Taxonomy" id="658062"/>
    <lineage>
        <taxon>Bacteria</taxon>
        <taxon>Pseudomonadati</taxon>
        <taxon>Acidobacteriota</taxon>
        <taxon>Terriglobia</taxon>
        <taxon>Terriglobales</taxon>
        <taxon>Candidatus Korobacteraceae</taxon>
        <taxon>Candidatus Korobacter</taxon>
    </lineage>
</organism>
<dbReference type="PANTHER" id="PTHR30308:SF2">
    <property type="entry name" value="SSRA-BINDING PROTEIN"/>
    <property type="match status" value="1"/>
</dbReference>
<evidence type="ECO:0000256" key="2">
    <source>
        <dbReference type="ARBA" id="ARBA00022884"/>
    </source>
</evidence>
<dbReference type="EMBL" id="JACPNR010000002">
    <property type="protein sequence ID" value="MBI2677271.1"/>
    <property type="molecule type" value="Genomic_DNA"/>
</dbReference>
<name>A0A932A5X2_9BACT</name>